<evidence type="ECO:0000313" key="2">
    <source>
        <dbReference type="Proteomes" id="UP001054252"/>
    </source>
</evidence>
<reference evidence="1 2" key="1">
    <citation type="journal article" date="2021" name="Commun. Biol.">
        <title>The genome of Shorea leprosula (Dipterocarpaceae) highlights the ecological relevance of drought in aseasonal tropical rainforests.</title>
        <authorList>
            <person name="Ng K.K.S."/>
            <person name="Kobayashi M.J."/>
            <person name="Fawcett J.A."/>
            <person name="Hatakeyama M."/>
            <person name="Paape T."/>
            <person name="Ng C.H."/>
            <person name="Ang C.C."/>
            <person name="Tnah L.H."/>
            <person name="Lee C.T."/>
            <person name="Nishiyama T."/>
            <person name="Sese J."/>
            <person name="O'Brien M.J."/>
            <person name="Copetti D."/>
            <person name="Mohd Noor M.I."/>
            <person name="Ong R.C."/>
            <person name="Putra M."/>
            <person name="Sireger I.Z."/>
            <person name="Indrioko S."/>
            <person name="Kosugi Y."/>
            <person name="Izuno A."/>
            <person name="Isagi Y."/>
            <person name="Lee S.L."/>
            <person name="Shimizu K.K."/>
        </authorList>
    </citation>
    <scope>NUCLEOTIDE SEQUENCE [LARGE SCALE GENOMIC DNA]</scope>
    <source>
        <strain evidence="1">214</strain>
    </source>
</reference>
<name>A0AAV5MRU0_9ROSI</name>
<evidence type="ECO:0000313" key="1">
    <source>
        <dbReference type="EMBL" id="GKV51446.1"/>
    </source>
</evidence>
<keyword evidence="2" id="KW-1185">Reference proteome</keyword>
<dbReference type="AlphaFoldDB" id="A0AAV5MRU0"/>
<accession>A0AAV5MRU0</accession>
<dbReference type="EMBL" id="BPVZ01000500">
    <property type="protein sequence ID" value="GKV51446.1"/>
    <property type="molecule type" value="Genomic_DNA"/>
</dbReference>
<gene>
    <name evidence="1" type="ORF">SLEP1_g58103</name>
</gene>
<protein>
    <submittedName>
        <fullName evidence="1">Uncharacterized protein</fullName>
    </submittedName>
</protein>
<comment type="caution">
    <text evidence="1">The sequence shown here is derived from an EMBL/GenBank/DDBJ whole genome shotgun (WGS) entry which is preliminary data.</text>
</comment>
<proteinExistence type="predicted"/>
<sequence>MEAAGVPLPWRQLHLSLYIFIAMAEYGLMRFTPSQLGRFVGVLFRFHIIHASTMGKASHCCPFGYGEAMHG</sequence>
<dbReference type="Proteomes" id="UP001054252">
    <property type="component" value="Unassembled WGS sequence"/>
</dbReference>
<organism evidence="1 2">
    <name type="scientific">Rubroshorea leprosula</name>
    <dbReference type="NCBI Taxonomy" id="152421"/>
    <lineage>
        <taxon>Eukaryota</taxon>
        <taxon>Viridiplantae</taxon>
        <taxon>Streptophyta</taxon>
        <taxon>Embryophyta</taxon>
        <taxon>Tracheophyta</taxon>
        <taxon>Spermatophyta</taxon>
        <taxon>Magnoliopsida</taxon>
        <taxon>eudicotyledons</taxon>
        <taxon>Gunneridae</taxon>
        <taxon>Pentapetalae</taxon>
        <taxon>rosids</taxon>
        <taxon>malvids</taxon>
        <taxon>Malvales</taxon>
        <taxon>Dipterocarpaceae</taxon>
        <taxon>Rubroshorea</taxon>
    </lineage>
</organism>